<keyword evidence="2" id="KW-0012">Acyltransferase</keyword>
<dbReference type="InterPro" id="IPR016181">
    <property type="entry name" value="Acyl_CoA_acyltransferase"/>
</dbReference>
<dbReference type="CDD" id="cd04301">
    <property type="entry name" value="NAT_SF"/>
    <property type="match status" value="2"/>
</dbReference>
<keyword evidence="1 4" id="KW-0808">Transferase</keyword>
<dbReference type="InterPro" id="IPR000182">
    <property type="entry name" value="GNAT_dom"/>
</dbReference>
<dbReference type="Gene3D" id="3.40.630.30">
    <property type="match status" value="2"/>
</dbReference>
<dbReference type="Pfam" id="PF00583">
    <property type="entry name" value="Acetyltransf_1"/>
    <property type="match status" value="2"/>
</dbReference>
<evidence type="ECO:0000259" key="3">
    <source>
        <dbReference type="PROSITE" id="PS51186"/>
    </source>
</evidence>
<dbReference type="SUPFAM" id="SSF55729">
    <property type="entry name" value="Acyl-CoA N-acyltransferases (Nat)"/>
    <property type="match status" value="2"/>
</dbReference>
<dbReference type="Proteomes" id="UP000315724">
    <property type="component" value="Chromosome"/>
</dbReference>
<proteinExistence type="predicted"/>
<name>A0A517QMA2_9PLAN</name>
<organism evidence="4 5">
    <name type="scientific">Thalassoglobus polymorphus</name>
    <dbReference type="NCBI Taxonomy" id="2527994"/>
    <lineage>
        <taxon>Bacteria</taxon>
        <taxon>Pseudomonadati</taxon>
        <taxon>Planctomycetota</taxon>
        <taxon>Planctomycetia</taxon>
        <taxon>Planctomycetales</taxon>
        <taxon>Planctomycetaceae</taxon>
        <taxon>Thalassoglobus</taxon>
    </lineage>
</organism>
<feature type="domain" description="N-acetyltransferase" evidence="3">
    <location>
        <begin position="178"/>
        <end position="316"/>
    </location>
</feature>
<dbReference type="PROSITE" id="PS51186">
    <property type="entry name" value="GNAT"/>
    <property type="match status" value="2"/>
</dbReference>
<feature type="domain" description="N-acetyltransferase" evidence="3">
    <location>
        <begin position="1"/>
        <end position="181"/>
    </location>
</feature>
<evidence type="ECO:0000313" key="5">
    <source>
        <dbReference type="Proteomes" id="UP000315724"/>
    </source>
</evidence>
<evidence type="ECO:0000313" key="4">
    <source>
        <dbReference type="EMBL" id="QDT32772.1"/>
    </source>
</evidence>
<dbReference type="EMBL" id="CP036267">
    <property type="protein sequence ID" value="QDT32772.1"/>
    <property type="molecule type" value="Genomic_DNA"/>
</dbReference>
<dbReference type="AlphaFoldDB" id="A0A517QMA2"/>
<dbReference type="OrthoDB" id="241885at2"/>
<dbReference type="GO" id="GO:0016747">
    <property type="term" value="F:acyltransferase activity, transferring groups other than amino-acyl groups"/>
    <property type="evidence" value="ECO:0007669"/>
    <property type="project" value="InterPro"/>
</dbReference>
<dbReference type="KEGG" id="tpol:Mal48_20190"/>
<dbReference type="RefSeq" id="WP_145198288.1">
    <property type="nucleotide sequence ID" value="NZ_CP036267.1"/>
</dbReference>
<evidence type="ECO:0000256" key="1">
    <source>
        <dbReference type="ARBA" id="ARBA00022679"/>
    </source>
</evidence>
<reference evidence="4 5" key="1">
    <citation type="submission" date="2019-02" db="EMBL/GenBank/DDBJ databases">
        <title>Deep-cultivation of Planctomycetes and their phenomic and genomic characterization uncovers novel biology.</title>
        <authorList>
            <person name="Wiegand S."/>
            <person name="Jogler M."/>
            <person name="Boedeker C."/>
            <person name="Pinto D."/>
            <person name="Vollmers J."/>
            <person name="Rivas-Marin E."/>
            <person name="Kohn T."/>
            <person name="Peeters S.H."/>
            <person name="Heuer A."/>
            <person name="Rast P."/>
            <person name="Oberbeckmann S."/>
            <person name="Bunk B."/>
            <person name="Jeske O."/>
            <person name="Meyerdierks A."/>
            <person name="Storesund J.E."/>
            <person name="Kallscheuer N."/>
            <person name="Luecker S."/>
            <person name="Lage O.M."/>
            <person name="Pohl T."/>
            <person name="Merkel B.J."/>
            <person name="Hornburger P."/>
            <person name="Mueller R.-W."/>
            <person name="Bruemmer F."/>
            <person name="Labrenz M."/>
            <person name="Spormann A.M."/>
            <person name="Op den Camp H."/>
            <person name="Overmann J."/>
            <person name="Amann R."/>
            <person name="Jetten M.S.M."/>
            <person name="Mascher T."/>
            <person name="Medema M.H."/>
            <person name="Devos D.P."/>
            <person name="Kaster A.-K."/>
            <person name="Ovreas L."/>
            <person name="Rohde M."/>
            <person name="Galperin M.Y."/>
            <person name="Jogler C."/>
        </authorList>
    </citation>
    <scope>NUCLEOTIDE SEQUENCE [LARGE SCALE GENOMIC DNA]</scope>
    <source>
        <strain evidence="4 5">Mal48</strain>
    </source>
</reference>
<dbReference type="PANTHER" id="PTHR43877">
    <property type="entry name" value="AMINOALKYLPHOSPHONATE N-ACETYLTRANSFERASE-RELATED-RELATED"/>
    <property type="match status" value="1"/>
</dbReference>
<dbReference type="InterPro" id="IPR050832">
    <property type="entry name" value="Bact_Acetyltransf"/>
</dbReference>
<sequence length="316" mass="35623">MRFRTFRNDDPPQLFSLCRQAELGRGAAKPESIHAFELAVYGLPYFDPEGLIIAEEDGKIAGFVHAGFGFSDDLNSLDKTKGVICWLVVSQQNQRKGIGKQLIQLGEEYLLKHGATSIQAGQSRYCDPFYFGLYGGARCSGFLQSDKMADPFLKSVGYEPIENTDVFQRDLTSTRDPMNLKIMKLRRITELQIADQPEDPSYWWLTHFGNIDSMLYTVVNKKTKVKIASLTAVNLDHFIQRWGERVVGLVDVYVEPSHRGKGYATLLVVEALRQLKSNFTTRAEVHVAQDHPTALQAISTAGFEKVDTSTVYRKKM</sequence>
<gene>
    <name evidence="4" type="ORF">Mal48_20190</name>
</gene>
<protein>
    <submittedName>
        <fullName evidence="4">Putative acetyltransferase</fullName>
    </submittedName>
</protein>
<evidence type="ECO:0000256" key="2">
    <source>
        <dbReference type="ARBA" id="ARBA00023315"/>
    </source>
</evidence>
<accession>A0A517QMA2</accession>
<keyword evidence="5" id="KW-1185">Reference proteome</keyword>